<evidence type="ECO:0000313" key="2">
    <source>
        <dbReference type="Proteomes" id="UP001632037"/>
    </source>
</evidence>
<name>A0ABD3EVR7_9STRA</name>
<gene>
    <name evidence="1" type="ORF">V7S43_016432</name>
</gene>
<protein>
    <submittedName>
        <fullName evidence="1">Uncharacterized protein</fullName>
    </submittedName>
</protein>
<accession>A0ABD3EVR7</accession>
<organism evidence="1 2">
    <name type="scientific">Phytophthora oleae</name>
    <dbReference type="NCBI Taxonomy" id="2107226"/>
    <lineage>
        <taxon>Eukaryota</taxon>
        <taxon>Sar</taxon>
        <taxon>Stramenopiles</taxon>
        <taxon>Oomycota</taxon>
        <taxon>Peronosporomycetes</taxon>
        <taxon>Peronosporales</taxon>
        <taxon>Peronosporaceae</taxon>
        <taxon>Phytophthora</taxon>
    </lineage>
</organism>
<keyword evidence="2" id="KW-1185">Reference proteome</keyword>
<sequence length="79" mass="8487">MAEDPELTAVAMQLSDYAFKMVAEQHKLAVGVNASYDIEVGGVKTTLMNPTTGNSYEVMLCCQSAIASSCLLAYFRVGM</sequence>
<evidence type="ECO:0000313" key="1">
    <source>
        <dbReference type="EMBL" id="KAL3658548.1"/>
    </source>
</evidence>
<dbReference type="EMBL" id="JBIMZQ010000053">
    <property type="protein sequence ID" value="KAL3658548.1"/>
    <property type="molecule type" value="Genomic_DNA"/>
</dbReference>
<dbReference type="AlphaFoldDB" id="A0ABD3EVR7"/>
<comment type="caution">
    <text evidence="1">The sequence shown here is derived from an EMBL/GenBank/DDBJ whole genome shotgun (WGS) entry which is preliminary data.</text>
</comment>
<reference evidence="1 2" key="1">
    <citation type="submission" date="2024-09" db="EMBL/GenBank/DDBJ databases">
        <title>Genome sequencing and assembly of Phytophthora oleae, isolate VK10A, causative agent of rot of olive drupes.</title>
        <authorList>
            <person name="Conti Taguali S."/>
            <person name="Riolo M."/>
            <person name="La Spada F."/>
            <person name="Cacciola S.O."/>
            <person name="Dionisio G."/>
        </authorList>
    </citation>
    <scope>NUCLEOTIDE SEQUENCE [LARGE SCALE GENOMIC DNA]</scope>
    <source>
        <strain evidence="1 2">VK10A</strain>
    </source>
</reference>
<dbReference type="Proteomes" id="UP001632037">
    <property type="component" value="Unassembled WGS sequence"/>
</dbReference>
<proteinExistence type="predicted"/>